<evidence type="ECO:0000256" key="2">
    <source>
        <dbReference type="SAM" id="Phobius"/>
    </source>
</evidence>
<protein>
    <submittedName>
        <fullName evidence="4">Uncharacterized protein</fullName>
    </submittedName>
</protein>
<sequence length="334" mass="38045">MQFITFINLWSRIATIHLVGDQCSVSCVDPVMEKTQHKLPVALRKMLAALIGYLIFLLVITLIKLCFHVVILLKLLQAFPLVHITFESMRRHFATTIYLVDHPRSGSCVDPGMEKTQQRVRVAPKEAFATLSRYLIFSLIPLFITLCYHILLKLLQSFTFIQKICESTKRCFRCPFAVCEMPPQLSSTQAKVYQQRPAKGQVPEGARIGRKEQGTTLSTLIEVSHSPLLRLSTKEDLASNLKRTAQCRRGLPKWVLQPPYHFSASQSPFQCAVGTNTLMASFPKEIFLPGYGSLAEGRWRPRRPTGRGSNLQRGKRAQHTRHKSIPRRNIYLML</sequence>
<feature type="region of interest" description="Disordered" evidence="1">
    <location>
        <begin position="297"/>
        <end position="325"/>
    </location>
</feature>
<proteinExistence type="predicted"/>
<gene>
    <name evidence="4" type="primary">LOC140704212</name>
</gene>
<accession>A0ABM5FI01</accession>
<keyword evidence="2" id="KW-0812">Transmembrane</keyword>
<organism evidence="3 4">
    <name type="scientific">Pogona vitticeps</name>
    <name type="common">central bearded dragon</name>
    <dbReference type="NCBI Taxonomy" id="103695"/>
    <lineage>
        <taxon>Eukaryota</taxon>
        <taxon>Metazoa</taxon>
        <taxon>Chordata</taxon>
        <taxon>Craniata</taxon>
        <taxon>Vertebrata</taxon>
        <taxon>Euteleostomi</taxon>
        <taxon>Lepidosauria</taxon>
        <taxon>Squamata</taxon>
        <taxon>Bifurcata</taxon>
        <taxon>Unidentata</taxon>
        <taxon>Episquamata</taxon>
        <taxon>Toxicofera</taxon>
        <taxon>Iguania</taxon>
        <taxon>Acrodonta</taxon>
        <taxon>Agamidae</taxon>
        <taxon>Amphibolurinae</taxon>
        <taxon>Pogona</taxon>
    </lineage>
</organism>
<feature type="compositionally biased region" description="Basic residues" evidence="1">
    <location>
        <begin position="313"/>
        <end position="325"/>
    </location>
</feature>
<reference evidence="4" key="2">
    <citation type="submission" date="2025-08" db="UniProtKB">
        <authorList>
            <consortium name="RefSeq"/>
        </authorList>
    </citation>
    <scope>IDENTIFICATION</scope>
</reference>
<dbReference type="RefSeq" id="XP_072845015.1">
    <property type="nucleotide sequence ID" value="XM_072988914.1"/>
</dbReference>
<evidence type="ECO:0000313" key="4">
    <source>
        <dbReference type="RefSeq" id="XP_072845015.1"/>
    </source>
</evidence>
<reference evidence="3" key="1">
    <citation type="submission" date="2025-05" db="UniProtKB">
        <authorList>
            <consortium name="RefSeq"/>
        </authorList>
    </citation>
    <scope>NUCLEOTIDE SEQUENCE [LARGE SCALE GENOMIC DNA]</scope>
</reference>
<evidence type="ECO:0000256" key="1">
    <source>
        <dbReference type="SAM" id="MobiDB-lite"/>
    </source>
</evidence>
<dbReference type="GeneID" id="140704212"/>
<keyword evidence="3" id="KW-1185">Reference proteome</keyword>
<name>A0ABM5FI01_9SAUR</name>
<dbReference type="Proteomes" id="UP001652642">
    <property type="component" value="Chromosome 2"/>
</dbReference>
<keyword evidence="2" id="KW-1133">Transmembrane helix</keyword>
<evidence type="ECO:0000313" key="3">
    <source>
        <dbReference type="Proteomes" id="UP001652642"/>
    </source>
</evidence>
<feature type="transmembrane region" description="Helical" evidence="2">
    <location>
        <begin position="134"/>
        <end position="155"/>
    </location>
</feature>
<feature type="transmembrane region" description="Helical" evidence="2">
    <location>
        <begin position="47"/>
        <end position="73"/>
    </location>
</feature>
<keyword evidence="2" id="KW-0472">Membrane</keyword>